<dbReference type="AlphaFoldDB" id="A0A0R1GUM5"/>
<name>A0A0R1GUM5_9LACO</name>
<sequence length="318" mass="35734">MTIINPSAAQDVYRDAGENIQFTTYLIDREDIAKDRDGLAEFADRLAAIERSMAIRYPDAQLKVAFGLGATAWRLLFPTASQPKELVDFTPIKGPRYTAPATAGDLFMHVRAKEMAVVFEVMDQAREFLRDWTTVIDETHGFRYFEGRAIIGFIDGTENPAGNDAAEYALIGDEDPEFANGSYAFAQKYTHNMDAWNALHTEAQEKAIGRHKFTDRELDDDEKLANAHNLASQDNTDGIEHKIVRMNVPYAKPGEGIAGTYFIGYARHFTVTQRMLENMFTQSDRLLDFSTPITGNTFFIPSRPLLERIAAGDLFPVE</sequence>
<dbReference type="Pfam" id="PF04261">
    <property type="entry name" value="Dyp_perox_N"/>
    <property type="match status" value="1"/>
</dbReference>
<evidence type="ECO:0000259" key="8">
    <source>
        <dbReference type="Pfam" id="PF20628"/>
    </source>
</evidence>
<protein>
    <submittedName>
        <fullName evidence="9">Iron-dependent peroxidase</fullName>
    </submittedName>
</protein>
<gene>
    <name evidence="9" type="ORF">FD07_GL002256</name>
</gene>
<dbReference type="PROSITE" id="PS51404">
    <property type="entry name" value="DYP_PEROXIDASE"/>
    <property type="match status" value="1"/>
</dbReference>
<evidence type="ECO:0000259" key="7">
    <source>
        <dbReference type="Pfam" id="PF04261"/>
    </source>
</evidence>
<evidence type="ECO:0000256" key="5">
    <source>
        <dbReference type="ARBA" id="ARBA00023004"/>
    </source>
</evidence>
<dbReference type="InterPro" id="IPR048328">
    <property type="entry name" value="Dyp_perox_C"/>
</dbReference>
<comment type="caution">
    <text evidence="9">The sequence shown here is derived from an EMBL/GenBank/DDBJ whole genome shotgun (WGS) entry which is preliminary data.</text>
</comment>
<reference evidence="9 10" key="1">
    <citation type="journal article" date="2015" name="Genome Announc.">
        <title>Expanding the biotechnology potential of lactobacilli through comparative genomics of 213 strains and associated genera.</title>
        <authorList>
            <person name="Sun Z."/>
            <person name="Harris H.M."/>
            <person name="McCann A."/>
            <person name="Guo C."/>
            <person name="Argimon S."/>
            <person name="Zhang W."/>
            <person name="Yang X."/>
            <person name="Jeffery I.B."/>
            <person name="Cooney J.C."/>
            <person name="Kagawa T.F."/>
            <person name="Liu W."/>
            <person name="Song Y."/>
            <person name="Salvetti E."/>
            <person name="Wrobel A."/>
            <person name="Rasinkangas P."/>
            <person name="Parkhill J."/>
            <person name="Rea M.C."/>
            <person name="O'Sullivan O."/>
            <person name="Ritari J."/>
            <person name="Douillard F.P."/>
            <person name="Paul Ross R."/>
            <person name="Yang R."/>
            <person name="Briner A.E."/>
            <person name="Felis G.E."/>
            <person name="de Vos W.M."/>
            <person name="Barrangou R."/>
            <person name="Klaenhammer T.R."/>
            <person name="Caufield P.W."/>
            <person name="Cui Y."/>
            <person name="Zhang H."/>
            <person name="O'Toole P.W."/>
        </authorList>
    </citation>
    <scope>NUCLEOTIDE SEQUENCE [LARGE SCALE GENOMIC DNA]</scope>
    <source>
        <strain evidence="9 10">ATCC 53295</strain>
    </source>
</reference>
<dbReference type="GO" id="GO:0020037">
    <property type="term" value="F:heme binding"/>
    <property type="evidence" value="ECO:0007669"/>
    <property type="project" value="InterPro"/>
</dbReference>
<dbReference type="InterPro" id="IPR006314">
    <property type="entry name" value="Dyp_peroxidase"/>
</dbReference>
<keyword evidence="10" id="KW-1185">Reference proteome</keyword>
<comment type="cofactor">
    <cofactor evidence="1">
        <name>heme b</name>
        <dbReference type="ChEBI" id="CHEBI:60344"/>
    </cofactor>
</comment>
<dbReference type="eggNOG" id="COG2837">
    <property type="taxonomic scope" value="Bacteria"/>
</dbReference>
<dbReference type="GO" id="GO:0005829">
    <property type="term" value="C:cytosol"/>
    <property type="evidence" value="ECO:0007669"/>
    <property type="project" value="TreeGrafter"/>
</dbReference>
<feature type="domain" description="Dyp-type peroxidase N-terminal" evidence="7">
    <location>
        <begin position="52"/>
        <end position="143"/>
    </location>
</feature>
<dbReference type="RefSeq" id="WP_020088950.1">
    <property type="nucleotide sequence ID" value="NZ_AZCZ01000009.1"/>
</dbReference>
<dbReference type="SUPFAM" id="SSF54909">
    <property type="entry name" value="Dimeric alpha+beta barrel"/>
    <property type="match status" value="1"/>
</dbReference>
<proteinExistence type="inferred from homology"/>
<dbReference type="Pfam" id="PF20628">
    <property type="entry name" value="Dyp_perox_C"/>
    <property type="match status" value="1"/>
</dbReference>
<evidence type="ECO:0000256" key="1">
    <source>
        <dbReference type="ARBA" id="ARBA00001970"/>
    </source>
</evidence>
<evidence type="ECO:0000313" key="10">
    <source>
        <dbReference type="Proteomes" id="UP000051176"/>
    </source>
</evidence>
<dbReference type="Proteomes" id="UP000051176">
    <property type="component" value="Unassembled WGS sequence"/>
</dbReference>
<dbReference type="PANTHER" id="PTHR30521:SF0">
    <property type="entry name" value="DYP-TYPE PEROXIDASE FAMILY PROTEIN"/>
    <property type="match status" value="1"/>
</dbReference>
<keyword evidence="3" id="KW-0479">Metal-binding</keyword>
<feature type="domain" description="Dyp-type peroxidase C-terminal" evidence="8">
    <location>
        <begin position="148"/>
        <end position="302"/>
    </location>
</feature>
<dbReference type="EMBL" id="AZCZ01000009">
    <property type="protein sequence ID" value="KRK37648.1"/>
    <property type="molecule type" value="Genomic_DNA"/>
</dbReference>
<evidence type="ECO:0000256" key="6">
    <source>
        <dbReference type="ARBA" id="ARBA00025737"/>
    </source>
</evidence>
<dbReference type="NCBIfam" id="TIGR01413">
    <property type="entry name" value="Dyp_perox_fam"/>
    <property type="match status" value="1"/>
</dbReference>
<dbReference type="PATRIC" id="fig|1267003.4.peg.2385"/>
<evidence type="ECO:0000313" key="9">
    <source>
        <dbReference type="EMBL" id="KRK37648.1"/>
    </source>
</evidence>
<evidence type="ECO:0000256" key="2">
    <source>
        <dbReference type="ARBA" id="ARBA00022559"/>
    </source>
</evidence>
<dbReference type="GO" id="GO:0004601">
    <property type="term" value="F:peroxidase activity"/>
    <property type="evidence" value="ECO:0007669"/>
    <property type="project" value="UniProtKB-KW"/>
</dbReference>
<keyword evidence="4" id="KW-0560">Oxidoreductase</keyword>
<dbReference type="InterPro" id="IPR011008">
    <property type="entry name" value="Dimeric_a/b-barrel"/>
</dbReference>
<keyword evidence="2 9" id="KW-0575">Peroxidase</keyword>
<evidence type="ECO:0000256" key="4">
    <source>
        <dbReference type="ARBA" id="ARBA00023002"/>
    </source>
</evidence>
<accession>A0A0R1GUM5</accession>
<dbReference type="PANTHER" id="PTHR30521">
    <property type="entry name" value="DEFERROCHELATASE/PEROXIDASE"/>
    <property type="match status" value="1"/>
</dbReference>
<dbReference type="OrthoDB" id="3251355at2"/>
<organism evidence="9 10">
    <name type="scientific">Levilactobacillus parabrevis ATCC 53295</name>
    <dbReference type="NCBI Taxonomy" id="1267003"/>
    <lineage>
        <taxon>Bacteria</taxon>
        <taxon>Bacillati</taxon>
        <taxon>Bacillota</taxon>
        <taxon>Bacilli</taxon>
        <taxon>Lactobacillales</taxon>
        <taxon>Lactobacillaceae</taxon>
        <taxon>Levilactobacillus</taxon>
    </lineage>
</organism>
<dbReference type="GO" id="GO:0046872">
    <property type="term" value="F:metal ion binding"/>
    <property type="evidence" value="ECO:0007669"/>
    <property type="project" value="UniProtKB-KW"/>
</dbReference>
<dbReference type="STRING" id="357278.IV61_GL002306"/>
<evidence type="ECO:0000256" key="3">
    <source>
        <dbReference type="ARBA" id="ARBA00022723"/>
    </source>
</evidence>
<keyword evidence="5" id="KW-0408">Iron</keyword>
<dbReference type="InterPro" id="IPR048327">
    <property type="entry name" value="Dyp_perox_N"/>
</dbReference>
<comment type="similarity">
    <text evidence="6">Belongs to the DyP-type peroxidase family.</text>
</comment>